<proteinExistence type="predicted"/>
<dbReference type="Pfam" id="PF12161">
    <property type="entry name" value="HsdM_N"/>
    <property type="match status" value="1"/>
</dbReference>
<keyword evidence="1" id="KW-0680">Restriction system</keyword>
<feature type="domain" description="N6 adenine-specific DNA methyltransferase N-terminal" evidence="2">
    <location>
        <begin position="9"/>
        <end position="90"/>
    </location>
</feature>
<evidence type="ECO:0000256" key="1">
    <source>
        <dbReference type="ARBA" id="ARBA00022747"/>
    </source>
</evidence>
<dbReference type="AlphaFoldDB" id="X1P312"/>
<dbReference type="EMBL" id="BARV01017613">
    <property type="protein sequence ID" value="GAI25294.1"/>
    <property type="molecule type" value="Genomic_DNA"/>
</dbReference>
<dbReference type="InterPro" id="IPR038333">
    <property type="entry name" value="T1MK-like_N_sf"/>
</dbReference>
<feature type="non-terminal residue" evidence="3">
    <location>
        <position position="96"/>
    </location>
</feature>
<reference evidence="3" key="1">
    <citation type="journal article" date="2014" name="Front. Microbiol.">
        <title>High frequency of phylogenetically diverse reductive dehalogenase-homologous genes in deep subseafloor sedimentary metagenomes.</title>
        <authorList>
            <person name="Kawai M."/>
            <person name="Futagami T."/>
            <person name="Toyoda A."/>
            <person name="Takaki Y."/>
            <person name="Nishi S."/>
            <person name="Hori S."/>
            <person name="Arai W."/>
            <person name="Tsubouchi T."/>
            <person name="Morono Y."/>
            <person name="Uchiyama I."/>
            <person name="Ito T."/>
            <person name="Fujiyama A."/>
            <person name="Inagaki F."/>
            <person name="Takami H."/>
        </authorList>
    </citation>
    <scope>NUCLEOTIDE SEQUENCE</scope>
    <source>
        <strain evidence="3">Expedition CK06-06</strain>
    </source>
</reference>
<evidence type="ECO:0000313" key="3">
    <source>
        <dbReference type="EMBL" id="GAI25294.1"/>
    </source>
</evidence>
<protein>
    <recommendedName>
        <fullName evidence="2">N6 adenine-specific DNA methyltransferase N-terminal domain-containing protein</fullName>
    </recommendedName>
</protein>
<gene>
    <name evidence="3" type="ORF">S06H3_29971</name>
</gene>
<dbReference type="Gene3D" id="1.20.1260.30">
    <property type="match status" value="1"/>
</dbReference>
<dbReference type="InterPro" id="IPR029063">
    <property type="entry name" value="SAM-dependent_MTases_sf"/>
</dbReference>
<organism evidence="3">
    <name type="scientific">marine sediment metagenome</name>
    <dbReference type="NCBI Taxonomy" id="412755"/>
    <lineage>
        <taxon>unclassified sequences</taxon>
        <taxon>metagenomes</taxon>
        <taxon>ecological metagenomes</taxon>
    </lineage>
</organism>
<dbReference type="SUPFAM" id="SSF53335">
    <property type="entry name" value="S-adenosyl-L-methionine-dependent methyltransferases"/>
    <property type="match status" value="1"/>
</dbReference>
<comment type="caution">
    <text evidence="3">The sequence shown here is derived from an EMBL/GenBank/DDBJ whole genome shotgun (WGS) entry which is preliminary data.</text>
</comment>
<name>X1P312_9ZZZZ</name>
<evidence type="ECO:0000259" key="2">
    <source>
        <dbReference type="Pfam" id="PF12161"/>
    </source>
</evidence>
<sequence>MAQNNGEVEKRLWAVADELRANSGLKSSEYSTPVLGLIFLRYADYKFTEAEKELSGKSTGRRQTGKEDYQAQGVLYIRGNARFISLINLPEGEDVG</sequence>
<dbReference type="GO" id="GO:0009307">
    <property type="term" value="P:DNA restriction-modification system"/>
    <property type="evidence" value="ECO:0007669"/>
    <property type="project" value="UniProtKB-KW"/>
</dbReference>
<dbReference type="InterPro" id="IPR022749">
    <property type="entry name" value="D12N6_MeTrfase_N"/>
</dbReference>
<accession>X1P312</accession>